<dbReference type="OrthoDB" id="2742039at2759"/>
<feature type="compositionally biased region" description="Polar residues" evidence="1">
    <location>
        <begin position="175"/>
        <end position="193"/>
    </location>
</feature>
<feature type="compositionally biased region" description="Low complexity" evidence="1">
    <location>
        <begin position="245"/>
        <end position="263"/>
    </location>
</feature>
<name>A0A060S417_PYCCI</name>
<feature type="region of interest" description="Disordered" evidence="1">
    <location>
        <begin position="161"/>
        <end position="327"/>
    </location>
</feature>
<accession>A0A060S417</accession>
<feature type="region of interest" description="Disordered" evidence="1">
    <location>
        <begin position="12"/>
        <end position="43"/>
    </location>
</feature>
<dbReference type="AlphaFoldDB" id="A0A060S417"/>
<feature type="compositionally biased region" description="Low complexity" evidence="1">
    <location>
        <begin position="163"/>
        <end position="172"/>
    </location>
</feature>
<keyword evidence="3" id="KW-1185">Reference proteome</keyword>
<feature type="compositionally biased region" description="Basic residues" evidence="1">
    <location>
        <begin position="286"/>
        <end position="303"/>
    </location>
</feature>
<reference evidence="2" key="1">
    <citation type="submission" date="2014-01" db="EMBL/GenBank/DDBJ databases">
        <title>The genome of the white-rot fungus Pycnoporus cinnabarinus: a basidiomycete model with a versatile arsenal for lignocellulosic biomass breakdown.</title>
        <authorList>
            <person name="Levasseur A."/>
            <person name="Lomascolo A."/>
            <person name="Ruiz-Duenas F.J."/>
            <person name="Uzan E."/>
            <person name="Piumi F."/>
            <person name="Kues U."/>
            <person name="Ram A.F.J."/>
            <person name="Murat C."/>
            <person name="Haon M."/>
            <person name="Benoit I."/>
            <person name="Arfi Y."/>
            <person name="Chevret D."/>
            <person name="Drula E."/>
            <person name="Kwon M.J."/>
            <person name="Gouret P."/>
            <person name="Lesage-Meessen L."/>
            <person name="Lombard V."/>
            <person name="Mariette J."/>
            <person name="Noirot C."/>
            <person name="Park J."/>
            <person name="Patyshakuliyeva A."/>
            <person name="Wieneger R.A.B."/>
            <person name="Wosten H.A.B."/>
            <person name="Martin F."/>
            <person name="Coutinho P.M."/>
            <person name="de Vries R."/>
            <person name="Martinez A.T."/>
            <person name="Klopp C."/>
            <person name="Pontarotti P."/>
            <person name="Henrissat B."/>
            <person name="Record E."/>
        </authorList>
    </citation>
    <scope>NUCLEOTIDE SEQUENCE [LARGE SCALE GENOMIC DNA]</scope>
    <source>
        <strain evidence="2">BRFM137</strain>
    </source>
</reference>
<dbReference type="HOGENOM" id="CLU_850305_0_0_1"/>
<dbReference type="OMA" id="GRHARCE"/>
<evidence type="ECO:0000313" key="2">
    <source>
        <dbReference type="EMBL" id="CDO69172.1"/>
    </source>
</evidence>
<dbReference type="EMBL" id="CCBP010000034">
    <property type="protein sequence ID" value="CDO69172.1"/>
    <property type="molecule type" value="Genomic_DNA"/>
</dbReference>
<dbReference type="Proteomes" id="UP000029665">
    <property type="component" value="Unassembled WGS sequence"/>
</dbReference>
<evidence type="ECO:0000256" key="1">
    <source>
        <dbReference type="SAM" id="MobiDB-lite"/>
    </source>
</evidence>
<gene>
    <name evidence="2" type="ORF">BN946_scf185042.g74</name>
</gene>
<proteinExistence type="predicted"/>
<organism evidence="2 3">
    <name type="scientific">Pycnoporus cinnabarinus</name>
    <name type="common">Cinnabar-red polypore</name>
    <name type="synonym">Trametes cinnabarina</name>
    <dbReference type="NCBI Taxonomy" id="5643"/>
    <lineage>
        <taxon>Eukaryota</taxon>
        <taxon>Fungi</taxon>
        <taxon>Dikarya</taxon>
        <taxon>Basidiomycota</taxon>
        <taxon>Agaricomycotina</taxon>
        <taxon>Agaricomycetes</taxon>
        <taxon>Polyporales</taxon>
        <taxon>Polyporaceae</taxon>
        <taxon>Trametes</taxon>
    </lineage>
</organism>
<feature type="compositionally biased region" description="Acidic residues" evidence="1">
    <location>
        <begin position="264"/>
        <end position="273"/>
    </location>
</feature>
<comment type="caution">
    <text evidence="2">The sequence shown here is derived from an EMBL/GenBank/DDBJ whole genome shotgun (WGS) entry which is preliminary data.</text>
</comment>
<sequence length="327" mass="34484">MVILAYGRQTAKGYEKHPSVATERGTGPSTRAIEDPSGQSAGLPCNVLTGRSYGPRSRVMSSTTLTSLRPLTPMSTSGFRDDSLASSQHATDRFPRFTHLLRTGTPKPELEGGIVRLVRRSADPGEQPYASLATIPDPLAQRGTGDATCFWPCIASGSGTLGPSLQQSSPPSRASIPTSSAGTLQSPLASESASAPRLLSRPASLAMASNSAANTSRGGASTQRLPVPTRRGTDANAGERIIPGTPLSTSPQSQTSSDFADAGADADELEQDDVQAGSQTGEGQPKKKKTRRAGVAITRHRKMQREVRKLAEEEDEAAIQRQQPQRV</sequence>
<protein>
    <submittedName>
        <fullName evidence="2">Uncharacterized protein</fullName>
    </submittedName>
</protein>
<feature type="compositionally biased region" description="Low complexity" evidence="1">
    <location>
        <begin position="203"/>
        <end position="216"/>
    </location>
</feature>
<evidence type="ECO:0000313" key="3">
    <source>
        <dbReference type="Proteomes" id="UP000029665"/>
    </source>
</evidence>